<dbReference type="Proteomes" id="UP000095038">
    <property type="component" value="Unassembled WGS sequence"/>
</dbReference>
<proteinExistence type="predicted"/>
<dbReference type="STRING" id="1344418.A0A1D2VM55"/>
<dbReference type="GeneID" id="30966529"/>
<evidence type="ECO:0000256" key="1">
    <source>
        <dbReference type="ARBA" id="ARBA00004141"/>
    </source>
</evidence>
<accession>A0A1D2VM55</accession>
<sequence length="1304" mass="150789">MNNLPNTTSFSKLLQKNLSNNLPAVSPNSIPNNSDSYFTITQSQRTPQQFPNIPAITTTTTTNNNNNNINLKIPDLSHNISYILPNNFKSKSNLNIKTNPSSFRYSFSQVKLNQLAADVYQPLSTHNVQELRDGFFDSIYSSRKKSYKRLLNVIHDLDPINCSTNSNPPTNSIKPNKWLDFNLHFNYKKYHLFTKIFKVFIAYFISMTICLIHPSGNWLGPQRTFLPLAMIIHHPYHSFGTQLEISFLSLLGASIGLSISCLSLFIANTNNTVALHSGGILFMFSFLSIYSLSFLRSKFIRFYYLSITSGITILFILSDNVFSSKITINYSNICWNFSIPYLLGILISLLINILVFPDLFHDSLLLSILSSLQSIKNILILSINSKLQSKINQFNNSNTHINSTNPTNINQSHNSSFYHLNDTLQLKSNTDLNTISNTPAKIDNSTLNTDTNYITIIINHLNWSIVQLSENFRAFSNEIIKLSVFDQNSLISIRNGINYIIAPLRAMPYNSILFQGKIQDFSNSDLLNKQHDEFQNIYAASSLQTSNINSPIFSGSATPKLTNYKPQLVLNSNSNSNSNFNLNFNSNNFNLLSSEIFYITVVQNYFKKPAIRLVISMIKIVEFIQILLIKFGKLDINSQQLLNKFTLDSNTNKYLQVPDKDKDQLIETFNKLIKNLKKDITKVDYAYRSFTKTDYFCRDLLQNPKISSSFLFLRYQRQAAKAILLLCSTLLKAIELTKKLTFGWNFLLINYPIKRALNRLSKQCYKDQGIESIFNYYQTKNDVDDAFERIYNLNTSKFSKHSKNQNNKNLNDQKKFNTRLEKIENTDEIFYKNNVRAMDHKDFNFHDTSNYSSKFQYKLAIFFNYFVNKEAKYAFKISFVLAFLCLPGWIYPESWYQNYNCWWCPVLVYIFYNPIIPTNLNKICSRVIICVFGIFLSWVSCVIHSNYLEYKSPYIILLIGSLFVIPMLFRFLLFDHSRSGFIGMITFSIVSLEIYINSENSIGSIWKTSWIIGSCIIISVITSIAMNWILWPFIARNEVRKSFAPLLLFLSQCYQSIADRYLYRDYYDDPTELTFELANIREIRMLQLLYSIKDLIKMFKVQNNHFLIDLYNGEIDGKDNKNLEVEVYIKLINSCNFILEKIIEARMAGIFFHVKISSEDSEANKKLLSLRRDSVASVIFILHIILSCFKTNDEIPIYLPSSISLRKRLFDAIFNELSENFSSDDLNKNEMSDNNEKTDSTDSTNENSETDKNFQNEKLEEYEHVHWSEIHGMAFSKAFTDITEELSNIIQYSKILLGEEELGI</sequence>
<dbReference type="PRINTS" id="PR02047">
    <property type="entry name" value="BREFELDNASP4"/>
</dbReference>
<keyword evidence="2 6" id="KW-0812">Transmembrane</keyword>
<dbReference type="OrthoDB" id="1924968at2759"/>
<dbReference type="PANTHER" id="PTHR47804">
    <property type="entry name" value="60S RIBOSOMAL PROTEIN L19"/>
    <property type="match status" value="1"/>
</dbReference>
<keyword evidence="8" id="KW-1185">Reference proteome</keyword>
<dbReference type="InParanoid" id="A0A1D2VM55"/>
<keyword evidence="4 6" id="KW-0472">Membrane</keyword>
<feature type="transmembrane region" description="Helical" evidence="6">
    <location>
        <begin position="245"/>
        <end position="266"/>
    </location>
</feature>
<evidence type="ECO:0000256" key="6">
    <source>
        <dbReference type="SAM" id="Phobius"/>
    </source>
</evidence>
<dbReference type="InterPro" id="IPR052430">
    <property type="entry name" value="IVT-Associated"/>
</dbReference>
<feature type="compositionally biased region" description="Basic and acidic residues" evidence="5">
    <location>
        <begin position="1225"/>
        <end position="1240"/>
    </location>
</feature>
<feature type="transmembrane region" description="Helical" evidence="6">
    <location>
        <begin position="301"/>
        <end position="322"/>
    </location>
</feature>
<keyword evidence="3 6" id="KW-1133">Transmembrane helix</keyword>
<dbReference type="FunCoup" id="A0A1D2VM55">
    <property type="interactions" value="11"/>
</dbReference>
<feature type="transmembrane region" description="Helical" evidence="6">
    <location>
        <begin position="954"/>
        <end position="973"/>
    </location>
</feature>
<gene>
    <name evidence="7" type="ORF">ASCRUDRAFT_74984</name>
</gene>
<feature type="transmembrane region" description="Helical" evidence="6">
    <location>
        <begin position="334"/>
        <end position="357"/>
    </location>
</feature>
<feature type="region of interest" description="Disordered" evidence="5">
    <location>
        <begin position="1225"/>
        <end position="1251"/>
    </location>
</feature>
<evidence type="ECO:0000256" key="4">
    <source>
        <dbReference type="ARBA" id="ARBA00023136"/>
    </source>
</evidence>
<feature type="transmembrane region" description="Helical" evidence="6">
    <location>
        <begin position="196"/>
        <end position="216"/>
    </location>
</feature>
<organism evidence="7 8">
    <name type="scientific">Ascoidea rubescens DSM 1968</name>
    <dbReference type="NCBI Taxonomy" id="1344418"/>
    <lineage>
        <taxon>Eukaryota</taxon>
        <taxon>Fungi</taxon>
        <taxon>Dikarya</taxon>
        <taxon>Ascomycota</taxon>
        <taxon>Saccharomycotina</taxon>
        <taxon>Saccharomycetes</taxon>
        <taxon>Ascoideaceae</taxon>
        <taxon>Ascoidea</taxon>
    </lineage>
</organism>
<evidence type="ECO:0000256" key="2">
    <source>
        <dbReference type="ARBA" id="ARBA00022692"/>
    </source>
</evidence>
<name>A0A1D2VM55_9ASCO</name>
<feature type="transmembrane region" description="Helical" evidence="6">
    <location>
        <begin position="897"/>
        <end position="915"/>
    </location>
</feature>
<evidence type="ECO:0008006" key="9">
    <source>
        <dbReference type="Google" id="ProtNLM"/>
    </source>
</evidence>
<evidence type="ECO:0000313" key="8">
    <source>
        <dbReference type="Proteomes" id="UP000095038"/>
    </source>
</evidence>
<dbReference type="PANTHER" id="PTHR47804:SF3">
    <property type="entry name" value="PROTEIN BRE4"/>
    <property type="match status" value="1"/>
</dbReference>
<dbReference type="EMBL" id="KV454477">
    <property type="protein sequence ID" value="ODV62647.1"/>
    <property type="molecule type" value="Genomic_DNA"/>
</dbReference>
<protein>
    <recommendedName>
        <fullName evidence="9">DUF2421 domain-containing protein</fullName>
    </recommendedName>
</protein>
<feature type="transmembrane region" description="Helical" evidence="6">
    <location>
        <begin position="927"/>
        <end position="948"/>
    </location>
</feature>
<dbReference type="RefSeq" id="XP_020048954.1">
    <property type="nucleotide sequence ID" value="XM_020192893.1"/>
</dbReference>
<evidence type="ECO:0000256" key="5">
    <source>
        <dbReference type="SAM" id="MobiDB-lite"/>
    </source>
</evidence>
<evidence type="ECO:0000256" key="3">
    <source>
        <dbReference type="ARBA" id="ARBA00022989"/>
    </source>
</evidence>
<dbReference type="GO" id="GO:0016020">
    <property type="term" value="C:membrane"/>
    <property type="evidence" value="ECO:0007669"/>
    <property type="project" value="UniProtKB-SubCell"/>
</dbReference>
<dbReference type="InterPro" id="IPR023244">
    <property type="entry name" value="Brefeldin_A-sensitivity_4"/>
</dbReference>
<reference evidence="8" key="1">
    <citation type="submission" date="2016-05" db="EMBL/GenBank/DDBJ databases">
        <title>Comparative genomics of biotechnologically important yeasts.</title>
        <authorList>
            <consortium name="DOE Joint Genome Institute"/>
            <person name="Riley R."/>
            <person name="Haridas S."/>
            <person name="Wolfe K.H."/>
            <person name="Lopes M.R."/>
            <person name="Hittinger C.T."/>
            <person name="Goker M."/>
            <person name="Salamov A."/>
            <person name="Wisecaver J."/>
            <person name="Long T.M."/>
            <person name="Aerts A.L."/>
            <person name="Barry K."/>
            <person name="Choi C."/>
            <person name="Clum A."/>
            <person name="Coughlan A.Y."/>
            <person name="Deshpande S."/>
            <person name="Douglass A.P."/>
            <person name="Hanson S.J."/>
            <person name="Klenk H.-P."/>
            <person name="Labutti K."/>
            <person name="Lapidus A."/>
            <person name="Lindquist E."/>
            <person name="Lipzen A."/>
            <person name="Meier-Kolthoff J.P."/>
            <person name="Ohm R.A."/>
            <person name="Otillar R.P."/>
            <person name="Pangilinan J."/>
            <person name="Peng Y."/>
            <person name="Rokas A."/>
            <person name="Rosa C.A."/>
            <person name="Scheuner C."/>
            <person name="Sibirny A.A."/>
            <person name="Slot J.C."/>
            <person name="Stielow J.B."/>
            <person name="Sun H."/>
            <person name="Kurtzman C.P."/>
            <person name="Blackwell M."/>
            <person name="Grigoriev I.V."/>
            <person name="Jeffries T.W."/>
        </authorList>
    </citation>
    <scope>NUCLEOTIDE SEQUENCE [LARGE SCALE GENOMIC DNA]</scope>
    <source>
        <strain evidence="8">DSM 1968</strain>
    </source>
</reference>
<comment type="subcellular location">
    <subcellularLocation>
        <location evidence="1">Membrane</location>
        <topology evidence="1">Multi-pass membrane protein</topology>
    </subcellularLocation>
</comment>
<feature type="transmembrane region" description="Helical" evidence="6">
    <location>
        <begin position="980"/>
        <end position="998"/>
    </location>
</feature>
<feature type="transmembrane region" description="Helical" evidence="6">
    <location>
        <begin position="873"/>
        <end position="891"/>
    </location>
</feature>
<feature type="transmembrane region" description="Helical" evidence="6">
    <location>
        <begin position="1010"/>
        <end position="1031"/>
    </location>
</feature>
<evidence type="ECO:0000313" key="7">
    <source>
        <dbReference type="EMBL" id="ODV62647.1"/>
    </source>
</evidence>
<feature type="transmembrane region" description="Helical" evidence="6">
    <location>
        <begin position="273"/>
        <end position="295"/>
    </location>
</feature>